<dbReference type="Proteomes" id="UP000239576">
    <property type="component" value="Unassembled WGS sequence"/>
</dbReference>
<accession>A0A2T1E7L9</accession>
<dbReference type="InterPro" id="IPR012869">
    <property type="entry name" value="RHH_5"/>
</dbReference>
<dbReference type="Pfam" id="PF07878">
    <property type="entry name" value="RHH_5"/>
    <property type="match status" value="1"/>
</dbReference>
<dbReference type="SUPFAM" id="SSF47598">
    <property type="entry name" value="Ribbon-helix-helix"/>
    <property type="match status" value="1"/>
</dbReference>
<protein>
    <recommendedName>
        <fullName evidence="1">CopG-like ribbon-helix-helix domain-containing protein</fullName>
    </recommendedName>
</protein>
<dbReference type="AlphaFoldDB" id="A0A2T1E7L9"/>
<dbReference type="Gene3D" id="1.10.1220.10">
    <property type="entry name" value="Met repressor-like"/>
    <property type="match status" value="1"/>
</dbReference>
<sequence>MSKRVNLTLPDTVYEELEKWAERQGRPTANLAAFLVETALREAKERGELDLKPAEPAKK</sequence>
<comment type="caution">
    <text evidence="2">The sequence shown here is derived from an EMBL/GenBank/DDBJ whole genome shotgun (WGS) entry which is preliminary data.</text>
</comment>
<evidence type="ECO:0000313" key="2">
    <source>
        <dbReference type="EMBL" id="PSB28731.1"/>
    </source>
</evidence>
<organism evidence="2 3">
    <name type="scientific">Stenomitos frigidus ULC18</name>
    <dbReference type="NCBI Taxonomy" id="2107698"/>
    <lineage>
        <taxon>Bacteria</taxon>
        <taxon>Bacillati</taxon>
        <taxon>Cyanobacteriota</taxon>
        <taxon>Cyanophyceae</taxon>
        <taxon>Leptolyngbyales</taxon>
        <taxon>Leptolyngbyaceae</taxon>
        <taxon>Stenomitos</taxon>
    </lineage>
</organism>
<evidence type="ECO:0000259" key="1">
    <source>
        <dbReference type="Pfam" id="PF07878"/>
    </source>
</evidence>
<dbReference type="EMBL" id="PVWK01000075">
    <property type="protein sequence ID" value="PSB28731.1"/>
    <property type="molecule type" value="Genomic_DNA"/>
</dbReference>
<dbReference type="OrthoDB" id="465824at2"/>
<dbReference type="InterPro" id="IPR013321">
    <property type="entry name" value="Arc_rbn_hlx_hlx"/>
</dbReference>
<reference evidence="3" key="1">
    <citation type="submission" date="2018-02" db="EMBL/GenBank/DDBJ databases">
        <authorList>
            <person name="Moore K."/>
            <person name="Momper L."/>
        </authorList>
    </citation>
    <scope>NUCLEOTIDE SEQUENCE [LARGE SCALE GENOMIC DNA]</scope>
    <source>
        <strain evidence="3">ULC18</strain>
    </source>
</reference>
<dbReference type="InterPro" id="IPR010985">
    <property type="entry name" value="Ribbon_hlx_hlx"/>
</dbReference>
<reference evidence="2 3" key="2">
    <citation type="submission" date="2018-03" db="EMBL/GenBank/DDBJ databases">
        <title>The ancient ancestry and fast evolution of plastids.</title>
        <authorList>
            <person name="Moore K.R."/>
            <person name="Magnabosco C."/>
            <person name="Momper L."/>
            <person name="Gold D.A."/>
            <person name="Bosak T."/>
            <person name="Fournier G.P."/>
        </authorList>
    </citation>
    <scope>NUCLEOTIDE SEQUENCE [LARGE SCALE GENOMIC DNA]</scope>
    <source>
        <strain evidence="2 3">ULC18</strain>
    </source>
</reference>
<name>A0A2T1E7L9_9CYAN</name>
<proteinExistence type="predicted"/>
<evidence type="ECO:0000313" key="3">
    <source>
        <dbReference type="Proteomes" id="UP000239576"/>
    </source>
</evidence>
<keyword evidence="3" id="KW-1185">Reference proteome</keyword>
<feature type="domain" description="CopG-like ribbon-helix-helix" evidence="1">
    <location>
        <begin position="2"/>
        <end position="44"/>
    </location>
</feature>
<dbReference type="GO" id="GO:0006355">
    <property type="term" value="P:regulation of DNA-templated transcription"/>
    <property type="evidence" value="ECO:0007669"/>
    <property type="project" value="InterPro"/>
</dbReference>
<gene>
    <name evidence="2" type="ORF">C7B82_12730</name>
</gene>